<reference evidence="1 2" key="1">
    <citation type="submission" date="2023-10" db="EMBL/GenBank/DDBJ databases">
        <title>Genome-Wide Identification Analysis in wild type Solanum Pinnatisectum Reveals Some Genes Defensing Phytophthora Infestans.</title>
        <authorList>
            <person name="Sun C."/>
        </authorList>
    </citation>
    <scope>NUCLEOTIDE SEQUENCE [LARGE SCALE GENOMIC DNA]</scope>
    <source>
        <strain evidence="1">LQN</strain>
        <tissue evidence="1">Leaf</tissue>
    </source>
</reference>
<evidence type="ECO:0000313" key="2">
    <source>
        <dbReference type="Proteomes" id="UP001311915"/>
    </source>
</evidence>
<keyword evidence="2" id="KW-1185">Reference proteome</keyword>
<dbReference type="EMBL" id="JAWPEI010000003">
    <property type="protein sequence ID" value="KAK4731202.1"/>
    <property type="molecule type" value="Genomic_DNA"/>
</dbReference>
<dbReference type="Proteomes" id="UP001311915">
    <property type="component" value="Unassembled WGS sequence"/>
</dbReference>
<accession>A0AAV9M3F6</accession>
<dbReference type="AlphaFoldDB" id="A0AAV9M3F6"/>
<sequence length="238" mass="26762">MITSEPLIGSSNYLAWASSVELWCKGQGVQDHLTNIVCVVDEKAKASGEDAKAKAQWEKVDAQLCSLLWRSIDSKLMPLFRPFQTCYLVWQKARVLYTNDISRFYDVIFRMTNLKKQDSDMSTYLGQVQVVMEEFETLMSVTTDVQKQQEQRQTLFLVLTLAGLSTDHDSVRDQILASLTIPTVDQLFSRLLRLAAPPGHKVVSSPTIESSALASQTIEKRAYPSIENRRGGGHFGKP</sequence>
<comment type="caution">
    <text evidence="1">The sequence shown here is derived from an EMBL/GenBank/DDBJ whole genome shotgun (WGS) entry which is preliminary data.</text>
</comment>
<name>A0AAV9M3F6_9SOLN</name>
<evidence type="ECO:0000313" key="1">
    <source>
        <dbReference type="EMBL" id="KAK4731202.1"/>
    </source>
</evidence>
<evidence type="ECO:0008006" key="3">
    <source>
        <dbReference type="Google" id="ProtNLM"/>
    </source>
</evidence>
<dbReference type="PANTHER" id="PTHR47481">
    <property type="match status" value="1"/>
</dbReference>
<organism evidence="1 2">
    <name type="scientific">Solanum pinnatisectum</name>
    <name type="common">tansyleaf nightshade</name>
    <dbReference type="NCBI Taxonomy" id="50273"/>
    <lineage>
        <taxon>Eukaryota</taxon>
        <taxon>Viridiplantae</taxon>
        <taxon>Streptophyta</taxon>
        <taxon>Embryophyta</taxon>
        <taxon>Tracheophyta</taxon>
        <taxon>Spermatophyta</taxon>
        <taxon>Magnoliopsida</taxon>
        <taxon>eudicotyledons</taxon>
        <taxon>Gunneridae</taxon>
        <taxon>Pentapetalae</taxon>
        <taxon>asterids</taxon>
        <taxon>lamiids</taxon>
        <taxon>Solanales</taxon>
        <taxon>Solanaceae</taxon>
        <taxon>Solanoideae</taxon>
        <taxon>Solaneae</taxon>
        <taxon>Solanum</taxon>
    </lineage>
</organism>
<dbReference type="PANTHER" id="PTHR47481:SF41">
    <property type="entry name" value="COPIA-LIKE POLYPROTEIN_RETROTRANSPOSON"/>
    <property type="match status" value="1"/>
</dbReference>
<proteinExistence type="predicted"/>
<protein>
    <recommendedName>
        <fullName evidence="3">Integrase core domain containing protein</fullName>
    </recommendedName>
</protein>
<gene>
    <name evidence="1" type="ORF">R3W88_024190</name>
</gene>